<proteinExistence type="predicted"/>
<gene>
    <name evidence="3" type="ORF">PGLA1383_LOCUS52081</name>
</gene>
<evidence type="ECO:0000313" key="3">
    <source>
        <dbReference type="EMBL" id="CAE8636678.1"/>
    </source>
</evidence>
<feature type="compositionally biased region" description="Basic residues" evidence="1">
    <location>
        <begin position="141"/>
        <end position="152"/>
    </location>
</feature>
<dbReference type="InterPro" id="IPR036869">
    <property type="entry name" value="J_dom_sf"/>
</dbReference>
<name>A0A813HGP3_POLGL</name>
<feature type="region of interest" description="Disordered" evidence="1">
    <location>
        <begin position="112"/>
        <end position="156"/>
    </location>
</feature>
<reference evidence="3" key="1">
    <citation type="submission" date="2021-02" db="EMBL/GenBank/DDBJ databases">
        <authorList>
            <person name="Dougan E. K."/>
            <person name="Rhodes N."/>
            <person name="Thang M."/>
            <person name="Chan C."/>
        </authorList>
    </citation>
    <scope>NUCLEOTIDE SEQUENCE</scope>
</reference>
<evidence type="ECO:0000313" key="4">
    <source>
        <dbReference type="Proteomes" id="UP000654075"/>
    </source>
</evidence>
<accession>A0A813HGP3</accession>
<dbReference type="OrthoDB" id="308383at2759"/>
<dbReference type="SUPFAM" id="SSF46565">
    <property type="entry name" value="Chaperone J-domain"/>
    <property type="match status" value="1"/>
</dbReference>
<dbReference type="AlphaFoldDB" id="A0A813HGP3"/>
<dbReference type="PROSITE" id="PS50076">
    <property type="entry name" value="DNAJ_2"/>
    <property type="match status" value="1"/>
</dbReference>
<protein>
    <recommendedName>
        <fullName evidence="2">J domain-containing protein</fullName>
    </recommendedName>
</protein>
<dbReference type="InterPro" id="IPR001623">
    <property type="entry name" value="DnaJ_domain"/>
</dbReference>
<evidence type="ECO:0000256" key="1">
    <source>
        <dbReference type="SAM" id="MobiDB-lite"/>
    </source>
</evidence>
<dbReference type="Proteomes" id="UP000654075">
    <property type="component" value="Unassembled WGS sequence"/>
</dbReference>
<feature type="domain" description="J" evidence="2">
    <location>
        <begin position="47"/>
        <end position="113"/>
    </location>
</feature>
<dbReference type="Gene3D" id="1.10.287.110">
    <property type="entry name" value="DnaJ domain"/>
    <property type="match status" value="1"/>
</dbReference>
<sequence>MAACRGPAAAWQGALGKHLGTTVTRGQFRGASTARALPIACTIGCRACRQLLGIGPRARKLEVREAFLAAAWRHHPDSSGGQRTGADFARLRQCYELLSSCSCTAHTATDSIVPPNPAGPSWDEAAQDISGMNGESQESHGHRRRSGGRRLRKPEADGWATRRFAGAAATLASQGVPDALEVEILPPASSKRAKPLPRFLWASAAAADPTGAHGREDFCGAYRRTKDFNATPAYVHTGLGFYLFWSQLFNDWKIAQRLKEGGVCAAFFDGGREWPPWRPSLSKTVHASGNAPMCWAVWDPTEQRFSPRTMSVRPPEPD</sequence>
<organism evidence="3 4">
    <name type="scientific">Polarella glacialis</name>
    <name type="common">Dinoflagellate</name>
    <dbReference type="NCBI Taxonomy" id="89957"/>
    <lineage>
        <taxon>Eukaryota</taxon>
        <taxon>Sar</taxon>
        <taxon>Alveolata</taxon>
        <taxon>Dinophyceae</taxon>
        <taxon>Suessiales</taxon>
        <taxon>Suessiaceae</taxon>
        <taxon>Polarella</taxon>
    </lineage>
</organism>
<dbReference type="EMBL" id="CAJNNV010031529">
    <property type="protein sequence ID" value="CAE8636678.1"/>
    <property type="molecule type" value="Genomic_DNA"/>
</dbReference>
<keyword evidence="4" id="KW-1185">Reference proteome</keyword>
<evidence type="ECO:0000259" key="2">
    <source>
        <dbReference type="PROSITE" id="PS50076"/>
    </source>
</evidence>
<comment type="caution">
    <text evidence="3">The sequence shown here is derived from an EMBL/GenBank/DDBJ whole genome shotgun (WGS) entry which is preliminary data.</text>
</comment>